<evidence type="ECO:0000256" key="11">
    <source>
        <dbReference type="ARBA" id="ARBA00023136"/>
    </source>
</evidence>
<feature type="domain" description="Protein kinase" evidence="21">
    <location>
        <begin position="440"/>
        <end position="692"/>
    </location>
</feature>
<comment type="catalytic activity">
    <reaction evidence="16 17">
        <text>L-seryl-[protein] + ATP = O-phospho-L-seryl-[protein] + ADP + H(+)</text>
        <dbReference type="Rhea" id="RHEA:17989"/>
        <dbReference type="Rhea" id="RHEA-COMP:9863"/>
        <dbReference type="Rhea" id="RHEA-COMP:11604"/>
        <dbReference type="ChEBI" id="CHEBI:15378"/>
        <dbReference type="ChEBI" id="CHEBI:29999"/>
        <dbReference type="ChEBI" id="CHEBI:30616"/>
        <dbReference type="ChEBI" id="CHEBI:83421"/>
        <dbReference type="ChEBI" id="CHEBI:456216"/>
        <dbReference type="EC" id="2.7.11.1"/>
    </reaction>
</comment>
<organism evidence="25 26">
    <name type="scientific">Hibiscus syriacus</name>
    <name type="common">Rose of Sharon</name>
    <dbReference type="NCBI Taxonomy" id="106335"/>
    <lineage>
        <taxon>Eukaryota</taxon>
        <taxon>Viridiplantae</taxon>
        <taxon>Streptophyta</taxon>
        <taxon>Embryophyta</taxon>
        <taxon>Tracheophyta</taxon>
        <taxon>Spermatophyta</taxon>
        <taxon>Magnoliopsida</taxon>
        <taxon>eudicotyledons</taxon>
        <taxon>Gunneridae</taxon>
        <taxon>Pentapetalae</taxon>
        <taxon>rosids</taxon>
        <taxon>malvids</taxon>
        <taxon>Malvales</taxon>
        <taxon>Malvaceae</taxon>
        <taxon>Malvoideae</taxon>
        <taxon>Hibiscus</taxon>
    </lineage>
</organism>
<keyword evidence="7 17" id="KW-0547">Nucleotide-binding</keyword>
<dbReference type="CDD" id="cd00028">
    <property type="entry name" value="B_lectin"/>
    <property type="match status" value="1"/>
</dbReference>
<keyword evidence="9 17" id="KW-0067">ATP-binding</keyword>
<keyword evidence="6" id="KW-0677">Repeat</keyword>
<evidence type="ECO:0000256" key="14">
    <source>
        <dbReference type="ARBA" id="ARBA00023180"/>
    </source>
</evidence>
<dbReference type="GO" id="GO:0016020">
    <property type="term" value="C:membrane"/>
    <property type="evidence" value="ECO:0007669"/>
    <property type="project" value="UniProtKB-SubCell"/>
</dbReference>
<dbReference type="Gene3D" id="1.10.510.10">
    <property type="entry name" value="Transferase(Phosphotransferase) domain 1"/>
    <property type="match status" value="1"/>
</dbReference>
<evidence type="ECO:0000313" key="26">
    <source>
        <dbReference type="Proteomes" id="UP000436088"/>
    </source>
</evidence>
<dbReference type="FunFam" id="3.30.200.20:FF:000727">
    <property type="entry name" value="Cysteine-rich RLK (RECEPTOR-like protein kinase) 23"/>
    <property type="match status" value="1"/>
</dbReference>
<evidence type="ECO:0000256" key="8">
    <source>
        <dbReference type="ARBA" id="ARBA00022777"/>
    </source>
</evidence>
<evidence type="ECO:0000256" key="13">
    <source>
        <dbReference type="ARBA" id="ARBA00023170"/>
    </source>
</evidence>
<dbReference type="SMART" id="SM00220">
    <property type="entry name" value="S_TKc"/>
    <property type="match status" value="1"/>
</dbReference>
<reference evidence="25" key="1">
    <citation type="submission" date="2019-09" db="EMBL/GenBank/DDBJ databases">
        <title>Draft genome information of white flower Hibiscus syriacus.</title>
        <authorList>
            <person name="Kim Y.-M."/>
        </authorList>
    </citation>
    <scope>NUCLEOTIDE SEQUENCE [LARGE SCALE GENOMIC DNA]</scope>
    <source>
        <strain evidence="25">YM2019G1</strain>
    </source>
</reference>
<keyword evidence="18" id="KW-0245">EGF-like domain</keyword>
<keyword evidence="12" id="KW-1015">Disulfide bond</keyword>
<dbReference type="GO" id="GO:0004674">
    <property type="term" value="F:protein serine/threonine kinase activity"/>
    <property type="evidence" value="ECO:0007669"/>
    <property type="project" value="UniProtKB-KW"/>
</dbReference>
<keyword evidence="4" id="KW-0812">Transmembrane</keyword>
<keyword evidence="11" id="KW-0472">Membrane</keyword>
<dbReference type="PIRSF" id="PIRSF000641">
    <property type="entry name" value="SRK"/>
    <property type="match status" value="1"/>
</dbReference>
<dbReference type="InterPro" id="IPR000742">
    <property type="entry name" value="EGF"/>
</dbReference>
<protein>
    <recommendedName>
        <fullName evidence="17">Receptor-like serine/threonine-protein kinase</fullName>
        <ecNumber evidence="17">2.7.11.1</ecNumber>
    </recommendedName>
</protein>
<evidence type="ECO:0000256" key="9">
    <source>
        <dbReference type="ARBA" id="ARBA00022840"/>
    </source>
</evidence>
<keyword evidence="26" id="KW-1185">Reference proteome</keyword>
<dbReference type="GO" id="GO:0030246">
    <property type="term" value="F:carbohydrate binding"/>
    <property type="evidence" value="ECO:0007669"/>
    <property type="project" value="UniProtKB-KW"/>
</dbReference>
<evidence type="ECO:0000259" key="21">
    <source>
        <dbReference type="PROSITE" id="PS50011"/>
    </source>
</evidence>
<sequence length="731" mass="81986">MAVFNLHFVVFSFFCLSITSLAVDTLTVNRSIKYNETIVSANGSFELGFFSPQSSDNHYVGIWCKEIPTGTVVWVANRNNPLNDTNGELFLAEQGNLILYNGTRGIVWSINSSRSISSSRSATDLVAQLLDTGNFVIKRNGNGNVEDFVWQSFDYPTDTLLPSMKFGIDLATGINRYLTSWKNTSDPSTGDYTDGFDSDGLPEVFLKKGSEILFRTGHWNGLGFSGLLSVLALDGAFHRLIWDDQNLKWRPYLNAMTDNCDMYAVCGAHGSCSINNSPTCRCLKGFVPKYPNEWEIANWAQGCVRNVPLSCEVGEDFIEYPRIKLPDSRHSWFNRTMDLKQCRDRCLGNCTCTAFANFDVRDGGSGCILWFGDLIDIREFEQNGQTIYVRMAASEIGPLRASKEKKRVKIIITVYALEYLSLAFASPCLPCGRKRATSNFSPRNKLGQGGFGEVYKGILENGQEIAVKRLSKKSCQGIVEFKNEVLCISKLQHRNLVKLLGCCIEPHERIVVYEFMPNKSLDSFIFDEKQSILLDWPTRDLKAGNVLLDYEMNPKISDFGLARSFGGDETEANTHRVVGTYGYMSPEYTIDGLFSIKSDVFSFGVLVLEIVTGRRNRGFSDPDRKRNLVGHAWRLFNEGRSLIDERTRTSCEISEVLRSIQVGLLCVQRRPKDRPCIAAMVLMLRSEISSLLRPKKPGYFAGGDVFDKDDPLSTNFPFPSNSLTITLPGPR</sequence>
<gene>
    <name evidence="25" type="ORF">F3Y22_tig00117026pilonHSYRG00116</name>
</gene>
<dbReference type="PANTHER" id="PTHR32444">
    <property type="entry name" value="BULB-TYPE LECTIN DOMAIN-CONTAINING PROTEIN"/>
    <property type="match status" value="1"/>
</dbReference>
<evidence type="ECO:0000256" key="6">
    <source>
        <dbReference type="ARBA" id="ARBA00022737"/>
    </source>
</evidence>
<evidence type="ECO:0000256" key="20">
    <source>
        <dbReference type="SAM" id="SignalP"/>
    </source>
</evidence>
<keyword evidence="14" id="KW-0325">Glycoprotein</keyword>
<dbReference type="SUPFAM" id="SSF56112">
    <property type="entry name" value="Protein kinase-like (PK-like)"/>
    <property type="match status" value="1"/>
</dbReference>
<dbReference type="Proteomes" id="UP000436088">
    <property type="component" value="Unassembled WGS sequence"/>
</dbReference>
<feature type="binding site" evidence="19">
    <location>
        <position position="468"/>
    </location>
    <ligand>
        <name>ATP</name>
        <dbReference type="ChEBI" id="CHEBI:30616"/>
    </ligand>
</feature>
<evidence type="ECO:0000256" key="7">
    <source>
        <dbReference type="ARBA" id="ARBA00022741"/>
    </source>
</evidence>
<dbReference type="Pfam" id="PF01453">
    <property type="entry name" value="B_lectin"/>
    <property type="match status" value="1"/>
</dbReference>
<keyword evidence="10" id="KW-1133">Transmembrane helix</keyword>
<dbReference type="InterPro" id="IPR017441">
    <property type="entry name" value="Protein_kinase_ATP_BS"/>
</dbReference>
<dbReference type="PROSITE" id="PS00107">
    <property type="entry name" value="PROTEIN_KINASE_ATP"/>
    <property type="match status" value="1"/>
</dbReference>
<dbReference type="InterPro" id="IPR001245">
    <property type="entry name" value="Ser-Thr/Tyr_kinase_cat_dom"/>
</dbReference>
<evidence type="ECO:0000256" key="3">
    <source>
        <dbReference type="ARBA" id="ARBA00022679"/>
    </source>
</evidence>
<dbReference type="SMART" id="SM00108">
    <property type="entry name" value="B_lectin"/>
    <property type="match status" value="1"/>
</dbReference>
<evidence type="ECO:0000256" key="12">
    <source>
        <dbReference type="ARBA" id="ARBA00023157"/>
    </source>
</evidence>
<comment type="caution">
    <text evidence="18">Lacks conserved residue(s) required for the propagation of feature annotation.</text>
</comment>
<dbReference type="EMBL" id="VEPZ02001778">
    <property type="protein sequence ID" value="KAE8655519.1"/>
    <property type="molecule type" value="Genomic_DNA"/>
</dbReference>
<evidence type="ECO:0000259" key="22">
    <source>
        <dbReference type="PROSITE" id="PS50026"/>
    </source>
</evidence>
<evidence type="ECO:0000259" key="23">
    <source>
        <dbReference type="PROSITE" id="PS50927"/>
    </source>
</evidence>
<dbReference type="AlphaFoldDB" id="A0A6A2XAZ8"/>
<dbReference type="Gene3D" id="3.30.200.20">
    <property type="entry name" value="Phosphorylase Kinase, domain 1"/>
    <property type="match status" value="1"/>
</dbReference>
<evidence type="ECO:0000256" key="1">
    <source>
        <dbReference type="ARBA" id="ARBA00004167"/>
    </source>
</evidence>
<dbReference type="InterPro" id="IPR003609">
    <property type="entry name" value="Pan_app"/>
</dbReference>
<dbReference type="EC" id="2.7.11.1" evidence="17"/>
<dbReference type="Pfam" id="PF00954">
    <property type="entry name" value="S_locus_glycop"/>
    <property type="match status" value="1"/>
</dbReference>
<keyword evidence="5 20" id="KW-0732">Signal</keyword>
<comment type="similarity">
    <text evidence="17">Belongs to the protein kinase superfamily. Ser/Thr protein kinase family.</text>
</comment>
<dbReference type="InterPro" id="IPR011009">
    <property type="entry name" value="Kinase-like_dom_sf"/>
</dbReference>
<evidence type="ECO:0000256" key="10">
    <source>
        <dbReference type="ARBA" id="ARBA00022989"/>
    </source>
</evidence>
<keyword evidence="2 17" id="KW-0723">Serine/threonine-protein kinase</keyword>
<evidence type="ECO:0000256" key="17">
    <source>
        <dbReference type="PIRNR" id="PIRNR000641"/>
    </source>
</evidence>
<evidence type="ECO:0000259" key="24">
    <source>
        <dbReference type="PROSITE" id="PS50948"/>
    </source>
</evidence>
<dbReference type="PROSITE" id="PS50927">
    <property type="entry name" value="BULB_LECTIN"/>
    <property type="match status" value="1"/>
</dbReference>
<dbReference type="PROSITE" id="PS50948">
    <property type="entry name" value="PAN"/>
    <property type="match status" value="1"/>
</dbReference>
<keyword evidence="3 17" id="KW-0808">Transferase</keyword>
<dbReference type="PROSITE" id="PS50026">
    <property type="entry name" value="EGF_3"/>
    <property type="match status" value="1"/>
</dbReference>
<name>A0A6A2XAZ8_HIBSY</name>
<dbReference type="PANTHER" id="PTHR32444:SF98">
    <property type="entry name" value="RECEPTOR-LIKE SERINE_THREONINE-PROTEIN KINASE"/>
    <property type="match status" value="1"/>
</dbReference>
<dbReference type="FunFam" id="2.90.10.10:FF:000001">
    <property type="entry name" value="G-type lectin S-receptor-like serine/threonine-protein kinase"/>
    <property type="match status" value="1"/>
</dbReference>
<dbReference type="InterPro" id="IPR001480">
    <property type="entry name" value="Bulb-type_lectin_dom"/>
</dbReference>
<dbReference type="InterPro" id="IPR024171">
    <property type="entry name" value="SRK-like_kinase"/>
</dbReference>
<dbReference type="Pfam" id="PF07714">
    <property type="entry name" value="PK_Tyr_Ser-Thr"/>
    <property type="match status" value="1"/>
</dbReference>
<dbReference type="InterPro" id="IPR000858">
    <property type="entry name" value="S_locus_glycoprot_dom"/>
</dbReference>
<comment type="caution">
    <text evidence="25">The sequence shown here is derived from an EMBL/GenBank/DDBJ whole genome shotgun (WGS) entry which is preliminary data.</text>
</comment>
<evidence type="ECO:0000313" key="25">
    <source>
        <dbReference type="EMBL" id="KAE8655519.1"/>
    </source>
</evidence>
<keyword evidence="8 17" id="KW-0418">Kinase</keyword>
<dbReference type="Gene3D" id="2.90.10.10">
    <property type="entry name" value="Bulb-type lectin domain"/>
    <property type="match status" value="1"/>
</dbReference>
<dbReference type="GO" id="GO:0048544">
    <property type="term" value="P:recognition of pollen"/>
    <property type="evidence" value="ECO:0007669"/>
    <property type="project" value="InterPro"/>
</dbReference>
<evidence type="ECO:0000256" key="15">
    <source>
        <dbReference type="ARBA" id="ARBA00047899"/>
    </source>
</evidence>
<dbReference type="SUPFAM" id="SSF51110">
    <property type="entry name" value="alpha-D-mannose-specific plant lectins"/>
    <property type="match status" value="1"/>
</dbReference>
<dbReference type="Pfam" id="PF08276">
    <property type="entry name" value="PAN_2"/>
    <property type="match status" value="1"/>
</dbReference>
<dbReference type="PROSITE" id="PS50011">
    <property type="entry name" value="PROTEIN_KINASE_DOM"/>
    <property type="match status" value="1"/>
</dbReference>
<feature type="domain" description="Bulb-type lectin" evidence="23">
    <location>
        <begin position="23"/>
        <end position="150"/>
    </location>
</feature>
<evidence type="ECO:0000256" key="2">
    <source>
        <dbReference type="ARBA" id="ARBA00022527"/>
    </source>
</evidence>
<feature type="domain" description="Apple" evidence="24">
    <location>
        <begin position="311"/>
        <end position="393"/>
    </location>
</feature>
<dbReference type="CDD" id="cd01098">
    <property type="entry name" value="PAN_AP_plant"/>
    <property type="match status" value="1"/>
</dbReference>
<dbReference type="SMART" id="SM00473">
    <property type="entry name" value="PAN_AP"/>
    <property type="match status" value="1"/>
</dbReference>
<feature type="signal peptide" evidence="20">
    <location>
        <begin position="1"/>
        <end position="22"/>
    </location>
</feature>
<dbReference type="InterPro" id="IPR036426">
    <property type="entry name" value="Bulb-type_lectin_dom_sf"/>
</dbReference>
<accession>A0A6A2XAZ8</accession>
<comment type="subcellular location">
    <subcellularLocation>
        <location evidence="1">Membrane</location>
        <topology evidence="1">Single-pass membrane protein</topology>
    </subcellularLocation>
</comment>
<evidence type="ECO:0000256" key="4">
    <source>
        <dbReference type="ARBA" id="ARBA00022692"/>
    </source>
</evidence>
<dbReference type="InterPro" id="IPR000719">
    <property type="entry name" value="Prot_kinase_dom"/>
</dbReference>
<dbReference type="GO" id="GO:0005524">
    <property type="term" value="F:ATP binding"/>
    <property type="evidence" value="ECO:0007669"/>
    <property type="project" value="UniProtKB-UniRule"/>
</dbReference>
<feature type="chain" id="PRO_5025662871" description="Receptor-like serine/threonine-protein kinase" evidence="20">
    <location>
        <begin position="23"/>
        <end position="731"/>
    </location>
</feature>
<evidence type="ECO:0000256" key="19">
    <source>
        <dbReference type="PROSITE-ProRule" id="PRU10141"/>
    </source>
</evidence>
<keyword evidence="13" id="KW-0675">Receptor</keyword>
<evidence type="ECO:0000256" key="5">
    <source>
        <dbReference type="ARBA" id="ARBA00022729"/>
    </source>
</evidence>
<proteinExistence type="inferred from homology"/>
<dbReference type="Pfam" id="PF00069">
    <property type="entry name" value="Pkinase"/>
    <property type="match status" value="1"/>
</dbReference>
<evidence type="ECO:0000256" key="16">
    <source>
        <dbReference type="ARBA" id="ARBA00048679"/>
    </source>
</evidence>
<evidence type="ECO:0000256" key="18">
    <source>
        <dbReference type="PROSITE-ProRule" id="PRU00076"/>
    </source>
</evidence>
<comment type="catalytic activity">
    <reaction evidence="15 17">
        <text>L-threonyl-[protein] + ATP = O-phospho-L-threonyl-[protein] + ADP + H(+)</text>
        <dbReference type="Rhea" id="RHEA:46608"/>
        <dbReference type="Rhea" id="RHEA-COMP:11060"/>
        <dbReference type="Rhea" id="RHEA-COMP:11605"/>
        <dbReference type="ChEBI" id="CHEBI:15378"/>
        <dbReference type="ChEBI" id="CHEBI:30013"/>
        <dbReference type="ChEBI" id="CHEBI:30616"/>
        <dbReference type="ChEBI" id="CHEBI:61977"/>
        <dbReference type="ChEBI" id="CHEBI:456216"/>
        <dbReference type="EC" id="2.7.11.1"/>
    </reaction>
</comment>
<feature type="domain" description="EGF-like" evidence="22">
    <location>
        <begin position="256"/>
        <end position="292"/>
    </location>
</feature>